<keyword evidence="2" id="KW-1185">Reference proteome</keyword>
<sequence length="90" mass="10254">MVAERKPPVKKSPSLIAPPYISDRRPLRCTSAAVLLDPEGEPSSAHQITLHRAQALMWLQTPARNHTDQLGPVLWSPRYERIFLNAWYIP</sequence>
<accession>A0AAW1FQJ3</accession>
<dbReference type="EMBL" id="JBCEZU010000045">
    <property type="protein sequence ID" value="KAK9536878.1"/>
    <property type="molecule type" value="Genomic_DNA"/>
</dbReference>
<gene>
    <name evidence="1" type="ORF">VZT92_006631</name>
</gene>
<reference evidence="1 2" key="1">
    <citation type="journal article" date="2024" name="Genome Biol. Evol.">
        <title>Chromosome-level genome assembly of the viviparous eelpout Zoarces viviparus.</title>
        <authorList>
            <person name="Fuhrmann N."/>
            <person name="Brasseur M.V."/>
            <person name="Bakowski C.E."/>
            <person name="Podsiadlowski L."/>
            <person name="Prost S."/>
            <person name="Krehenwinkel H."/>
            <person name="Mayer C."/>
        </authorList>
    </citation>
    <scope>NUCLEOTIDE SEQUENCE [LARGE SCALE GENOMIC DNA]</scope>
    <source>
        <strain evidence="1">NO-MEL_2022_Ind0_liver</strain>
    </source>
</reference>
<dbReference type="Proteomes" id="UP001488805">
    <property type="component" value="Unassembled WGS sequence"/>
</dbReference>
<proteinExistence type="predicted"/>
<comment type="caution">
    <text evidence="1">The sequence shown here is derived from an EMBL/GenBank/DDBJ whole genome shotgun (WGS) entry which is preliminary data.</text>
</comment>
<organism evidence="1 2">
    <name type="scientific">Zoarces viviparus</name>
    <name type="common">Viviparous eelpout</name>
    <name type="synonym">Blennius viviparus</name>
    <dbReference type="NCBI Taxonomy" id="48416"/>
    <lineage>
        <taxon>Eukaryota</taxon>
        <taxon>Metazoa</taxon>
        <taxon>Chordata</taxon>
        <taxon>Craniata</taxon>
        <taxon>Vertebrata</taxon>
        <taxon>Euteleostomi</taxon>
        <taxon>Actinopterygii</taxon>
        <taxon>Neopterygii</taxon>
        <taxon>Teleostei</taxon>
        <taxon>Neoteleostei</taxon>
        <taxon>Acanthomorphata</taxon>
        <taxon>Eupercaria</taxon>
        <taxon>Perciformes</taxon>
        <taxon>Cottioidei</taxon>
        <taxon>Zoarcales</taxon>
        <taxon>Zoarcidae</taxon>
        <taxon>Zoarcinae</taxon>
        <taxon>Zoarces</taxon>
    </lineage>
</organism>
<evidence type="ECO:0000313" key="1">
    <source>
        <dbReference type="EMBL" id="KAK9536878.1"/>
    </source>
</evidence>
<evidence type="ECO:0000313" key="2">
    <source>
        <dbReference type="Proteomes" id="UP001488805"/>
    </source>
</evidence>
<name>A0AAW1FQJ3_ZOAVI</name>
<protein>
    <submittedName>
        <fullName evidence="1">Uncharacterized protein</fullName>
    </submittedName>
</protein>
<dbReference type="AlphaFoldDB" id="A0AAW1FQJ3"/>